<keyword evidence="3" id="KW-1185">Reference proteome</keyword>
<dbReference type="InterPro" id="IPR040853">
    <property type="entry name" value="RapA2_cadherin-like"/>
</dbReference>
<dbReference type="InterPro" id="IPR001343">
    <property type="entry name" value="Hemolysn_Ca-bd"/>
</dbReference>
<dbReference type="Gene3D" id="2.150.10.10">
    <property type="entry name" value="Serralysin-like metalloprotease, C-terminal"/>
    <property type="match status" value="2"/>
</dbReference>
<name>A0A3S3U798_9HYPH</name>
<evidence type="ECO:0000259" key="1">
    <source>
        <dbReference type="Pfam" id="PF17803"/>
    </source>
</evidence>
<organism evidence="2 3">
    <name type="scientific">Methylobacterium oryzihabitans</name>
    <dbReference type="NCBI Taxonomy" id="2499852"/>
    <lineage>
        <taxon>Bacteria</taxon>
        <taxon>Pseudomonadati</taxon>
        <taxon>Pseudomonadota</taxon>
        <taxon>Alphaproteobacteria</taxon>
        <taxon>Hyphomicrobiales</taxon>
        <taxon>Methylobacteriaceae</taxon>
        <taxon>Methylobacterium</taxon>
    </lineage>
</organism>
<accession>A0A3S3U798</accession>
<dbReference type="GO" id="GO:0005509">
    <property type="term" value="F:calcium ion binding"/>
    <property type="evidence" value="ECO:0007669"/>
    <property type="project" value="InterPro"/>
</dbReference>
<dbReference type="InterPro" id="IPR011049">
    <property type="entry name" value="Serralysin-like_metalloprot_C"/>
</dbReference>
<reference evidence="2 3" key="1">
    <citation type="submission" date="2019-01" db="EMBL/GenBank/DDBJ databases">
        <authorList>
            <person name="Chen W.-M."/>
        </authorList>
    </citation>
    <scope>NUCLEOTIDE SEQUENCE [LARGE SCALE GENOMIC DNA]</scope>
    <source>
        <strain evidence="2 3">TER-1</strain>
    </source>
</reference>
<dbReference type="Proteomes" id="UP000286997">
    <property type="component" value="Unassembled WGS sequence"/>
</dbReference>
<protein>
    <recommendedName>
        <fullName evidence="1">RapA2 cadherin-like domain-containing protein</fullName>
    </recommendedName>
</protein>
<evidence type="ECO:0000313" key="2">
    <source>
        <dbReference type="EMBL" id="RVU17188.1"/>
    </source>
</evidence>
<dbReference type="Pfam" id="PF00353">
    <property type="entry name" value="HemolysinCabind"/>
    <property type="match status" value="3"/>
</dbReference>
<comment type="caution">
    <text evidence="2">The sequence shown here is derived from an EMBL/GenBank/DDBJ whole genome shotgun (WGS) entry which is preliminary data.</text>
</comment>
<gene>
    <name evidence="2" type="ORF">EOE48_14890</name>
</gene>
<feature type="domain" description="RapA2 cadherin-like" evidence="1">
    <location>
        <begin position="1497"/>
        <end position="1569"/>
    </location>
</feature>
<evidence type="ECO:0000313" key="3">
    <source>
        <dbReference type="Proteomes" id="UP000286997"/>
    </source>
</evidence>
<dbReference type="PRINTS" id="PR00313">
    <property type="entry name" value="CABNDNGRPT"/>
</dbReference>
<proteinExistence type="predicted"/>
<dbReference type="Pfam" id="PF17803">
    <property type="entry name" value="Cadherin_4"/>
    <property type="match status" value="1"/>
</dbReference>
<sequence length="1860" mass="190054">MTKPPQSRDQSVMANVSTIVDLTTDVDDVPSQDVDQAQGMASTLASGDRLDGGASFDGGLGTDSLSLSYEAATSPGVFPDTVYDLTSIDLDRVRNLSISGNTGPGGTTIAKVSSRALANVTKISLSNRAQLTTVDATLDLTGKLISSSAGGTITSSNASGTTFTVDDPQAALLVKGGAGRDKVVLNRRLLTAAQRDQIFAASVESITDITGTYVKLLPADGAVLTEGGEILPQDADQVVQSKAAALTSGTRLNGGAGHDVLALFESGIFDLSALTQFTGFEEVRLTNTTRGGAQLTLRDGVDLTVTVGDGMSAPGEPDLYPYMGQGSTRIYLANSRVTLRGGNGIEDVIVRRSEQLRAGSSFDGGLGSDSLSLAYNYMRSGEYTDTVYDLTSITLSNVERLDVSGNSLSNKTTIVKVSDRALADVDMISLSGNARMTTADATLDLTGKSIRDTEGSVITSSNASGTTFTVDDARSAILIQGGAGRDRVVVRNGTLTADQRELIFTGSVESITDAAGTYRKPGTPAGTVVLTVGWDEIRPWKADLTVAGLAATLNAGTPQYAGDRIAYYSGGDSLDGGGGYDVLALSGSGSFNLAGLARFTGFEEVRLTNTTATVASLTLRDGADLIVTLGDGTTGSANATTGGIAVQLAESRVTLRGGRENDDVSAVEARQLHAGSIIDGGGGSDTLRLSYYLVPESYAYDPKTGGNKYLGRIYVDTIYDLTNVSLTNVERLVVIGAFYGYADTTTIVKVDETVLAGVTTIALSNTARLVTESAVLDLTGKAVTGTSGTFIESRNATGTTFTVDNAAVAALIKGGSGRDKVVVTGQTLTSIERDKIFAAGIETIVDAAGTFEDFTVPADGSTLTTGRDAIPPSDADQTVTATTATLNAGWPTYGPSGSVSYTGGDRLEGGAGYDVLSISGAGTVNLAGLDRFTGFEEVRFTIPASSSGTSSLALRDGADLTVSLSGPAGGSGDAGSVQVILANSRVTINGGDEADTISASAPSRLQAGTVINGGGGRDQLSLQYDRSAKTNSGASLDSIYDLNAIVLRNVEQLSVQGGTSVTQRGMTVVKAGASALAGVEAIDLSYGATLVTADAALDLSGRTISGLYGGGIESTNVLGTTFTTDRAVAAGLFRGGAGRDTVVVVGQTLTTAQRELVFSGSVETIIDAAGTYTKPEKPSGAVTLSKGIDTISLGAGDQVLTATAATLTNGTYTYSSGATKYYNGGDVLDGGAGWDALELLGPGLFDLASLRYFSRFEEVRVVNPTSATASVILRNGGNLLVTLGDGGAAPGETGGITVHLAESRVTLRGGSEADTILAAQGNRLKAGSVIDGGQGIDELQLNVFDTVEIDNASSVSDSYDLTAITLRNVENLVVHGRFGGTAEPAPVVKVDAASLADVRTITLDDGVRFTTSEASLDLTGKAIRGASAGSIEGTRAGGTLFKVDSLAAAALIQGGAGSDTLVVEGLTLTISQRNQFFSHAIDTLVDAAGTYGPNGFVNYNPTLVADAGSTGADGAVTKGVAQGVLANDTDRDGDTLRVTAVGGETAKVGQAVAGSFGTLTLAADGSYRYAATAPVASTNHDRFTYTVADSRGGTAEAVLDITIDPFGPTDDVYLVNGPNDIVTELPGGGNDTVRTSLTRYTLDANVETLVYIGKPTFHGFGNDLDNLILGGRNSDRLEGMGGADTMIGGTGNDTYTVDDARDVIVEQAGEGTDRVLSQVSYTLSDNVEILALTTSANLDGTGNAVDNTIRGNRGRNVLDGRGGADTLIGGEGEDVFVLRAWETEGDVIQDFAGAGAAGGDRLEFRGFGAGAFLTHEAGGDLYTIHAGPALGGMSETFRVAGVTGLDLLSGTASGDVTFAA</sequence>
<dbReference type="SUPFAM" id="SSF51120">
    <property type="entry name" value="beta-Roll"/>
    <property type="match status" value="2"/>
</dbReference>
<dbReference type="EMBL" id="SACP01000013">
    <property type="protein sequence ID" value="RVU17188.1"/>
    <property type="molecule type" value="Genomic_DNA"/>
</dbReference>